<protein>
    <submittedName>
        <fullName evidence="7">O-antigen ligase family protein</fullName>
    </submittedName>
</protein>
<evidence type="ECO:0000256" key="4">
    <source>
        <dbReference type="ARBA" id="ARBA00023136"/>
    </source>
</evidence>
<dbReference type="Proteomes" id="UP001165422">
    <property type="component" value="Unassembled WGS sequence"/>
</dbReference>
<evidence type="ECO:0000259" key="6">
    <source>
        <dbReference type="Pfam" id="PF04932"/>
    </source>
</evidence>
<feature type="transmembrane region" description="Helical" evidence="5">
    <location>
        <begin position="364"/>
        <end position="381"/>
    </location>
</feature>
<keyword evidence="2 5" id="KW-0812">Transmembrane</keyword>
<feature type="transmembrane region" description="Helical" evidence="5">
    <location>
        <begin position="125"/>
        <end position="143"/>
    </location>
</feature>
<keyword evidence="7" id="KW-0436">Ligase</keyword>
<feature type="transmembrane region" description="Helical" evidence="5">
    <location>
        <begin position="37"/>
        <end position="56"/>
    </location>
</feature>
<dbReference type="PANTHER" id="PTHR37422">
    <property type="entry name" value="TEICHURONIC ACID BIOSYNTHESIS PROTEIN TUAE"/>
    <property type="match status" value="1"/>
</dbReference>
<feature type="transmembrane region" description="Helical" evidence="5">
    <location>
        <begin position="330"/>
        <end position="352"/>
    </location>
</feature>
<feature type="transmembrane region" description="Helical" evidence="5">
    <location>
        <begin position="173"/>
        <end position="189"/>
    </location>
</feature>
<organism evidence="7 8">
    <name type="scientific">Clostridium aromativorans</name>
    <dbReference type="NCBI Taxonomy" id="2836848"/>
    <lineage>
        <taxon>Bacteria</taxon>
        <taxon>Bacillati</taxon>
        <taxon>Bacillota</taxon>
        <taxon>Clostridia</taxon>
        <taxon>Eubacteriales</taxon>
        <taxon>Clostridiaceae</taxon>
        <taxon>Clostridium</taxon>
    </lineage>
</organism>
<dbReference type="InterPro" id="IPR007016">
    <property type="entry name" value="O-antigen_ligase-rel_domated"/>
</dbReference>
<name>A0ABS8N7W0_9CLOT</name>
<keyword evidence="8" id="KW-1185">Reference proteome</keyword>
<feature type="transmembrane region" description="Helical" evidence="5">
    <location>
        <begin position="68"/>
        <end position="89"/>
    </location>
</feature>
<feature type="domain" description="O-antigen ligase-related" evidence="6">
    <location>
        <begin position="204"/>
        <end position="339"/>
    </location>
</feature>
<feature type="transmembrane region" description="Helical" evidence="5">
    <location>
        <begin position="198"/>
        <end position="215"/>
    </location>
</feature>
<feature type="transmembrane region" description="Helical" evidence="5">
    <location>
        <begin position="221"/>
        <end position="252"/>
    </location>
</feature>
<dbReference type="EMBL" id="JAJJPB010000020">
    <property type="protein sequence ID" value="MCC9295899.1"/>
    <property type="molecule type" value="Genomic_DNA"/>
</dbReference>
<evidence type="ECO:0000313" key="8">
    <source>
        <dbReference type="Proteomes" id="UP001165422"/>
    </source>
</evidence>
<reference evidence="7" key="1">
    <citation type="submission" date="2021-11" db="EMBL/GenBank/DDBJ databases">
        <authorList>
            <person name="Qingchun L."/>
            <person name="Dong Z."/>
            <person name="Zongwei Q."/>
            <person name="Jia Z."/>
            <person name="Duotao L."/>
        </authorList>
    </citation>
    <scope>NUCLEOTIDE SEQUENCE</scope>
    <source>
        <strain evidence="7">WLY-B-L2</strain>
    </source>
</reference>
<evidence type="ECO:0000313" key="7">
    <source>
        <dbReference type="EMBL" id="MCC9295899.1"/>
    </source>
</evidence>
<dbReference type="RefSeq" id="WP_150356182.1">
    <property type="nucleotide sequence ID" value="NZ_JAJJPB010000020.1"/>
</dbReference>
<evidence type="ECO:0000256" key="1">
    <source>
        <dbReference type="ARBA" id="ARBA00004141"/>
    </source>
</evidence>
<evidence type="ECO:0000256" key="2">
    <source>
        <dbReference type="ARBA" id="ARBA00022692"/>
    </source>
</evidence>
<gene>
    <name evidence="7" type="ORF">LN736_13610</name>
</gene>
<dbReference type="Pfam" id="PF04932">
    <property type="entry name" value="Wzy_C"/>
    <property type="match status" value="1"/>
</dbReference>
<comment type="caution">
    <text evidence="7">The sequence shown here is derived from an EMBL/GenBank/DDBJ whole genome shotgun (WGS) entry which is preliminary data.</text>
</comment>
<evidence type="ECO:0000256" key="3">
    <source>
        <dbReference type="ARBA" id="ARBA00022989"/>
    </source>
</evidence>
<accession>A0ABS8N7W0</accession>
<feature type="transmembrane region" description="Helical" evidence="5">
    <location>
        <begin position="7"/>
        <end position="25"/>
    </location>
</feature>
<keyword evidence="4 5" id="KW-0472">Membrane</keyword>
<keyword evidence="3 5" id="KW-1133">Transmembrane helix</keyword>
<proteinExistence type="predicted"/>
<evidence type="ECO:0000256" key="5">
    <source>
        <dbReference type="SAM" id="Phobius"/>
    </source>
</evidence>
<dbReference type="PANTHER" id="PTHR37422:SF17">
    <property type="entry name" value="O-ANTIGEN LIGASE"/>
    <property type="match status" value="1"/>
</dbReference>
<comment type="subcellular location">
    <subcellularLocation>
        <location evidence="1">Membrane</location>
        <topology evidence="1">Multi-pass membrane protein</topology>
    </subcellularLocation>
</comment>
<dbReference type="GO" id="GO:0016874">
    <property type="term" value="F:ligase activity"/>
    <property type="evidence" value="ECO:0007669"/>
    <property type="project" value="UniProtKB-KW"/>
</dbReference>
<feature type="transmembrane region" description="Helical" evidence="5">
    <location>
        <begin position="101"/>
        <end position="118"/>
    </location>
</feature>
<sequence>MAIYQLILYLSIYMYVIIMPLVYSKFKFMGIPFSGDIWMLVVFFIYFIGLVFFKDMRKSFIRGIKGFLSDYLSISIMALIIIMAVSSIYADYKMESVYKTLRYMSYIILYFIIFSQGFEKKFLKGILYCYIFISVIVGIIGIWDYASGIGVIQAGESVSRLRISSTLENSNNLGAYFILIIFPIIMLAIKEKDIKRKVLYILIASIFLLNILFSFSRNAWLGFGIGCIIIAFMYSLKFLFTLIPIGIVSFFIPQISSRLRELTDVTQNTSRIKIWDTAIMIIKDHSIIGVGNGNFEKACARYMYQKPGLKTSNFVPKHPHNIFLEMQAEMGIFGTAAFVSIIISSMVKLIYFLKNVKDKFFLKFYRGFFVSFVVFILMNLIDDFFSAPKVISFFWITMAILQSYELKDEYSFTEINNLH</sequence>
<dbReference type="InterPro" id="IPR051533">
    <property type="entry name" value="WaaL-like"/>
</dbReference>